<dbReference type="RefSeq" id="WP_301812557.1">
    <property type="nucleotide sequence ID" value="NZ_JAUJZH010000016.1"/>
</dbReference>
<keyword evidence="1" id="KW-0227">DNA damage</keyword>
<dbReference type="Proteomes" id="UP001169027">
    <property type="component" value="Unassembled WGS sequence"/>
</dbReference>
<sequence>MLWAALLPGRPLTDSQRIEAIRGLSIWCLQFTPRVSVIDAPSLSSAVVMELEASVRLFGGKRKLVERVKVETQELGVRQLAWAPTSLAAVALARNGQSNGFAKPLEALLDDLPVEVLAPVAAHAAILARVGCQTLGQVRALPRGGLSRRFDKELVGALDQAYGLKPEAHAWATLPDRFEAKLELMSRIELAPAMLFGARRLLLQLCAWLAARRSGVTAFTLKWCHDAMRAKSAGDGGELTVRTAEPTRNIEHLSRLLAENLAKVELLAPVGDLAMTADDVRPLEESSFSFLPETLPDGEGLALVLERIAARLGPERVLRPVVAEDHRPEWMCHWQPAPDKRPRQVARSLDCPQPTFILPKPLRLASRESHPLYQGPLQLLAGPHRIEYGWFDRVGDRPCDRQGDAAPPTSSGTRHVARDYFVALSEHAGVLWIFQTRLANEESAWFLHGVFA</sequence>
<dbReference type="EMBL" id="JAUKVY010000016">
    <property type="protein sequence ID" value="MDO1534791.1"/>
    <property type="molecule type" value="Genomic_DNA"/>
</dbReference>
<dbReference type="CDD" id="cd03468">
    <property type="entry name" value="PolY_like"/>
    <property type="match status" value="1"/>
</dbReference>
<protein>
    <submittedName>
        <fullName evidence="2">DNA polymerase Y family protein</fullName>
    </submittedName>
</protein>
<dbReference type="PANTHER" id="PTHR35369:SF2">
    <property type="entry name" value="BLR3025 PROTEIN"/>
    <property type="match status" value="1"/>
</dbReference>
<dbReference type="InterPro" id="IPR043502">
    <property type="entry name" value="DNA/RNA_pol_sf"/>
</dbReference>
<proteinExistence type="predicted"/>
<keyword evidence="3" id="KW-1185">Reference proteome</keyword>
<gene>
    <name evidence="2" type="ORF">Q2T77_21085</name>
</gene>
<comment type="caution">
    <text evidence="2">The sequence shown here is derived from an EMBL/GenBank/DDBJ whole genome shotgun (WGS) entry which is preliminary data.</text>
</comment>
<name>A0ABT8S788_9BURK</name>
<organism evidence="2 3">
    <name type="scientific">Variovorax ginsengisoli</name>
    <dbReference type="NCBI Taxonomy" id="363844"/>
    <lineage>
        <taxon>Bacteria</taxon>
        <taxon>Pseudomonadati</taxon>
        <taxon>Pseudomonadota</taxon>
        <taxon>Betaproteobacteria</taxon>
        <taxon>Burkholderiales</taxon>
        <taxon>Comamonadaceae</taxon>
        <taxon>Variovorax</taxon>
    </lineage>
</organism>
<dbReference type="SUPFAM" id="SSF56672">
    <property type="entry name" value="DNA/RNA polymerases"/>
    <property type="match status" value="1"/>
</dbReference>
<dbReference type="PANTHER" id="PTHR35369">
    <property type="entry name" value="BLR3025 PROTEIN-RELATED"/>
    <property type="match status" value="1"/>
</dbReference>
<dbReference type="InterPro" id="IPR050356">
    <property type="entry name" value="SulA_CellDiv_inhibitor"/>
</dbReference>
<evidence type="ECO:0000256" key="1">
    <source>
        <dbReference type="ARBA" id="ARBA00022763"/>
    </source>
</evidence>
<accession>A0ABT8S788</accession>
<evidence type="ECO:0000313" key="2">
    <source>
        <dbReference type="EMBL" id="MDO1534791.1"/>
    </source>
</evidence>
<reference evidence="2" key="1">
    <citation type="submission" date="2023-06" db="EMBL/GenBank/DDBJ databases">
        <authorList>
            <person name="Jiang Y."/>
            <person name="Liu Q."/>
        </authorList>
    </citation>
    <scope>NUCLEOTIDE SEQUENCE</scope>
    <source>
        <strain evidence="2">CGMCC 1.12090</strain>
    </source>
</reference>
<evidence type="ECO:0000313" key="3">
    <source>
        <dbReference type="Proteomes" id="UP001169027"/>
    </source>
</evidence>